<name>A0ABR1X863_9PEZI</name>
<feature type="region of interest" description="Disordered" evidence="1">
    <location>
        <begin position="1"/>
        <end position="121"/>
    </location>
</feature>
<feature type="compositionally biased region" description="Polar residues" evidence="1">
    <location>
        <begin position="1"/>
        <end position="11"/>
    </location>
</feature>
<evidence type="ECO:0000256" key="1">
    <source>
        <dbReference type="SAM" id="MobiDB-lite"/>
    </source>
</evidence>
<dbReference type="EMBL" id="JAQQWN010000003">
    <property type="protein sequence ID" value="KAK8091619.1"/>
    <property type="molecule type" value="Genomic_DNA"/>
</dbReference>
<feature type="compositionally biased region" description="Low complexity" evidence="1">
    <location>
        <begin position="60"/>
        <end position="72"/>
    </location>
</feature>
<comment type="caution">
    <text evidence="2">The sequence shown here is derived from an EMBL/GenBank/DDBJ whole genome shotgun (WGS) entry which is preliminary data.</text>
</comment>
<dbReference type="GeneID" id="92039355"/>
<dbReference type="RefSeq" id="XP_066673591.1">
    <property type="nucleotide sequence ID" value="XM_066806295.1"/>
</dbReference>
<feature type="compositionally biased region" description="Polar residues" evidence="1">
    <location>
        <begin position="21"/>
        <end position="45"/>
    </location>
</feature>
<evidence type="ECO:0000313" key="3">
    <source>
        <dbReference type="Proteomes" id="UP001433268"/>
    </source>
</evidence>
<evidence type="ECO:0000313" key="2">
    <source>
        <dbReference type="EMBL" id="KAK8091619.1"/>
    </source>
</evidence>
<feature type="region of interest" description="Disordered" evidence="1">
    <location>
        <begin position="174"/>
        <end position="208"/>
    </location>
</feature>
<protein>
    <submittedName>
        <fullName evidence="2">Uncharacterized protein</fullName>
    </submittedName>
</protein>
<proteinExistence type="predicted"/>
<keyword evidence="3" id="KW-1185">Reference proteome</keyword>
<reference evidence="2 3" key="1">
    <citation type="submission" date="2023-01" db="EMBL/GenBank/DDBJ databases">
        <title>Analysis of 21 Apiospora genomes using comparative genomics revels a genus with tremendous synthesis potential of carbohydrate active enzymes and secondary metabolites.</title>
        <authorList>
            <person name="Sorensen T."/>
        </authorList>
    </citation>
    <scope>NUCLEOTIDE SEQUENCE [LARGE SCALE GENOMIC DNA]</scope>
    <source>
        <strain evidence="2 3">CBS 114990</strain>
    </source>
</reference>
<organism evidence="2 3">
    <name type="scientific">Apiospora hydei</name>
    <dbReference type="NCBI Taxonomy" id="1337664"/>
    <lineage>
        <taxon>Eukaryota</taxon>
        <taxon>Fungi</taxon>
        <taxon>Dikarya</taxon>
        <taxon>Ascomycota</taxon>
        <taxon>Pezizomycotina</taxon>
        <taxon>Sordariomycetes</taxon>
        <taxon>Xylariomycetidae</taxon>
        <taxon>Amphisphaeriales</taxon>
        <taxon>Apiosporaceae</taxon>
        <taxon>Apiospora</taxon>
    </lineage>
</organism>
<sequence>MPLSATPQLDKQSGGAFRMVANNSAKLTSSPNANPTIKSFNTQRGTHSEHPIMIDDDEPPSLSSKSSDSSGSRQRVAKNATDGGQDTSPGISAASLAPSRPVGQPVGPEHLSFIGTSSTKTVHTVASDVQRPATAQLSPALVALEPGRPKTLREKLAAQPWIKTAAERRKAREFVAPSMANPPKDSALGNPRQPVLPSGNALSGASIK</sequence>
<accession>A0ABR1X863</accession>
<gene>
    <name evidence="2" type="ORF">PG997_001980</name>
</gene>
<dbReference type="Proteomes" id="UP001433268">
    <property type="component" value="Unassembled WGS sequence"/>
</dbReference>